<dbReference type="KEGG" id="sfeu:IM697_08540"/>
<dbReference type="InterPro" id="IPR027417">
    <property type="entry name" value="P-loop_NTPase"/>
</dbReference>
<evidence type="ECO:0000259" key="2">
    <source>
        <dbReference type="Pfam" id="PF24883"/>
    </source>
</evidence>
<feature type="domain" description="Nephrocystin 3-like N-terminal" evidence="2">
    <location>
        <begin position="267"/>
        <end position="395"/>
    </location>
</feature>
<dbReference type="RefSeq" id="WP_194046197.1">
    <property type="nucleotide sequence ID" value="NZ_CP063373.1"/>
</dbReference>
<keyword evidence="1" id="KW-0677">Repeat</keyword>
<keyword evidence="4" id="KW-1185">Reference proteome</keyword>
<evidence type="ECO:0000313" key="4">
    <source>
        <dbReference type="Proteomes" id="UP000594205"/>
    </source>
</evidence>
<gene>
    <name evidence="3" type="ORF">IM697_08540</name>
</gene>
<dbReference type="SUPFAM" id="SSF50494">
    <property type="entry name" value="Trypsin-like serine proteases"/>
    <property type="match status" value="1"/>
</dbReference>
<dbReference type="EMBL" id="CP063373">
    <property type="protein sequence ID" value="QOV38411.1"/>
    <property type="molecule type" value="Genomic_DNA"/>
</dbReference>
<proteinExistence type="predicted"/>
<dbReference type="InterPro" id="IPR056884">
    <property type="entry name" value="NPHP3-like_N"/>
</dbReference>
<reference evidence="3 4" key="1">
    <citation type="submission" date="2020-10" db="EMBL/GenBank/DDBJ databases">
        <title>Streptomyces ferrugineus complate genome analysis.</title>
        <authorList>
            <person name="Anwar N."/>
        </authorList>
    </citation>
    <scope>NUCLEOTIDE SEQUENCE [LARGE SCALE GENOMIC DNA]</scope>
    <source>
        <strain evidence="3 4">CCTCC AA2014009</strain>
    </source>
</reference>
<organism evidence="3 4">
    <name type="scientific">Streptomyces ferrugineus</name>
    <dbReference type="NCBI Taxonomy" id="1413221"/>
    <lineage>
        <taxon>Bacteria</taxon>
        <taxon>Bacillati</taxon>
        <taxon>Actinomycetota</taxon>
        <taxon>Actinomycetes</taxon>
        <taxon>Kitasatosporales</taxon>
        <taxon>Streptomycetaceae</taxon>
        <taxon>Streptomyces</taxon>
    </lineage>
</organism>
<sequence length="1279" mass="139515">MTRSAEGLDVTRAVEVIAEPAEGPGRRGSGYRVTGGTVLTAAHVVAAASAVRVRCNADTAEEWTRDAHVIGTDGDLALLAVDRSDELAPVRYGRVPERDAVIACTGLGFPRFKLRDDASGSYRDLCHLLGSAPVLSNRRSGTLEITVASPPEPDPDPARSAWEGMSGAPVFAAGRLIAVVTANHALEGAGRLAAHRIDTLYGDGDATLRAALGLPARAEDLPDVLPPVPRSLVLEAHQAEVASIAPLHMVGRDAELAELTEFCSGPDPYLWWQAGPWAGKTALASSFAAAPPDGVRVVSFFVTARLAGQADATALSASLIRQLAEIAERPLSPGAGGPGLLTLLLTEAAERCARRGERLVLVVDGLDEDQGARPSVAALLPRRPPDNLRVLVTSRHHPGLPDDVPGDHPLRTCRIRHLEPSAYAQDLGFRARAELQDLIRSGPDGYEVVALITASGGGLTPADLAVLTRRRHHEVAWHIDSVFGRAFTSRTTGDEQVLLFAHETLRATAEQLLGPELTECHDRLHDWARQYRDRGWPDDTPRYLLEPYARLLAAREDTDRLAELALDRRRHERMLARFGTDRAALAEIAAAAELLADVEDLTRPTLLVLERRRLDERSYEVPRELAAVWARLGYFGHAAELSEFLYEDPLADYALALVEAGQYEDAAEAVRRRPDYELLVVWAALLRRAVTEDPDQVAAWTADALATMEAMPSFGLTLDLFADLLDVLSPYPAHSAMILEKARALTEDLEPAWSESALDRLLFTLAAAPDDADRALRAVEEARRAFDALAESRRAHYSGVLVCGLLRAAVVVGPTWTAEQVGAEIDAVMEGSRSGRPTYWRPRGLSVLAETDPSRAARWARECLADFLAREAEEPTTVDDWEYDPDLIHGWRQLLDVLVRTGRHEDVRELLLRHRGLLLQPRLEACCALVRHGPEDDGEKRLLLLRGAGEARRSEYGPHLLARLAAAASVTADRALAVELATEAEQAAREHPSYDTWQVTRTDLARALMRLGRLDEAEEVYRAGGVPASLRADLALAHSRTSPGATLRLLDGIDDRARWQDTDGRSLEKITNADLAKASAALEDLHPDRAAALLERAVTRAQGRANADKRWQGLIDVVAFAAPKRAERVLADLAEELRTAEDWPPMRRYGLARALLPLDPGRAARLLGRVSHAHREEFRSVDRVAVLAVTEPALAAEAAERMLEDDSISWLMDELAEALLGDPRCPGDPALRPLARRCARAALAGTHWAEALPPLAELEPEAVLAVHERLRELGALEPR</sequence>
<dbReference type="Proteomes" id="UP000594205">
    <property type="component" value="Chromosome"/>
</dbReference>
<dbReference type="Gene3D" id="2.40.10.120">
    <property type="match status" value="1"/>
</dbReference>
<dbReference type="Pfam" id="PF13365">
    <property type="entry name" value="Trypsin_2"/>
    <property type="match status" value="1"/>
</dbReference>
<dbReference type="AlphaFoldDB" id="A0A7M2ST09"/>
<dbReference type="Pfam" id="PF24883">
    <property type="entry name" value="NPHP3_N"/>
    <property type="match status" value="1"/>
</dbReference>
<name>A0A7M2ST09_9ACTN</name>
<protein>
    <submittedName>
        <fullName evidence="3">Trypsin-like peptidase domain-containing protein</fullName>
    </submittedName>
</protein>
<evidence type="ECO:0000256" key="1">
    <source>
        <dbReference type="ARBA" id="ARBA00022737"/>
    </source>
</evidence>
<dbReference type="Gene3D" id="3.40.50.300">
    <property type="entry name" value="P-loop containing nucleotide triphosphate hydrolases"/>
    <property type="match status" value="1"/>
</dbReference>
<accession>A0A7M2ST09</accession>
<dbReference type="InterPro" id="IPR009003">
    <property type="entry name" value="Peptidase_S1_PA"/>
</dbReference>
<evidence type="ECO:0000313" key="3">
    <source>
        <dbReference type="EMBL" id="QOV38411.1"/>
    </source>
</evidence>